<protein>
    <submittedName>
        <fullName evidence="7">Troponin T type 2a (cardiac)</fullName>
    </submittedName>
</protein>
<keyword evidence="4" id="KW-0007">Acetylation</keyword>
<organism evidence="7 8">
    <name type="scientific">Cyprinus carpio carpio</name>
    <dbReference type="NCBI Taxonomy" id="630221"/>
    <lineage>
        <taxon>Eukaryota</taxon>
        <taxon>Metazoa</taxon>
        <taxon>Chordata</taxon>
        <taxon>Craniata</taxon>
        <taxon>Vertebrata</taxon>
        <taxon>Euteleostomi</taxon>
        <taxon>Actinopterygii</taxon>
        <taxon>Neopterygii</taxon>
        <taxon>Teleostei</taxon>
        <taxon>Ostariophysi</taxon>
        <taxon>Cypriniformes</taxon>
        <taxon>Cyprinidae</taxon>
        <taxon>Cyprininae</taxon>
        <taxon>Cyprinus</taxon>
    </lineage>
</organism>
<evidence type="ECO:0000313" key="7">
    <source>
        <dbReference type="Ensembl" id="ENSCCRP00000142051.1"/>
    </source>
</evidence>
<dbReference type="Ensembl" id="ENSCCRT00000171700.1">
    <property type="protein sequence ID" value="ENSCCRP00000142051.1"/>
    <property type="gene ID" value="ENSCCRG00000021079.2"/>
</dbReference>
<dbReference type="GO" id="GO:0060048">
    <property type="term" value="P:cardiac muscle contraction"/>
    <property type="evidence" value="ECO:0007669"/>
    <property type="project" value="TreeGrafter"/>
</dbReference>
<dbReference type="FunFam" id="1.20.5.350:FF:000001">
    <property type="entry name" value="Troponin T, fast skeletal muscle"/>
    <property type="match status" value="1"/>
</dbReference>
<dbReference type="GeneTree" id="ENSGT00940000154709"/>
<dbReference type="InterPro" id="IPR027707">
    <property type="entry name" value="TNNT"/>
</dbReference>
<evidence type="ECO:0000313" key="8">
    <source>
        <dbReference type="Proteomes" id="UP001108240"/>
    </source>
</evidence>
<dbReference type="PANTHER" id="PTHR11521:SF5">
    <property type="entry name" value="TROPONIN T, CARDIAC MUSCLE"/>
    <property type="match status" value="1"/>
</dbReference>
<dbReference type="Pfam" id="PF00992">
    <property type="entry name" value="Troponin"/>
    <property type="match status" value="1"/>
</dbReference>
<dbReference type="InterPro" id="IPR038077">
    <property type="entry name" value="Troponin_sf"/>
</dbReference>
<keyword evidence="5" id="KW-0514">Muscle protein</keyword>
<keyword evidence="8" id="KW-1185">Reference proteome</keyword>
<comment type="similarity">
    <text evidence="2">Belongs to the troponin T family.</text>
</comment>
<dbReference type="PANTHER" id="PTHR11521">
    <property type="entry name" value="TROPONIN T"/>
    <property type="match status" value="1"/>
</dbReference>
<evidence type="ECO:0000256" key="6">
    <source>
        <dbReference type="SAM" id="MobiDB-lite"/>
    </source>
</evidence>
<evidence type="ECO:0000256" key="2">
    <source>
        <dbReference type="ARBA" id="ARBA00008330"/>
    </source>
</evidence>
<feature type="compositionally biased region" description="Acidic residues" evidence="6">
    <location>
        <begin position="83"/>
        <end position="139"/>
    </location>
</feature>
<feature type="compositionally biased region" description="Basic and acidic residues" evidence="6">
    <location>
        <begin position="270"/>
        <end position="297"/>
    </location>
</feature>
<feature type="compositionally biased region" description="Basic and acidic residues" evidence="6">
    <location>
        <begin position="192"/>
        <end position="254"/>
    </location>
</feature>
<evidence type="ECO:0000256" key="1">
    <source>
        <dbReference type="ARBA" id="ARBA00003363"/>
    </source>
</evidence>
<reference evidence="7" key="2">
    <citation type="submission" date="2025-09" db="UniProtKB">
        <authorList>
            <consortium name="Ensembl"/>
        </authorList>
    </citation>
    <scope>IDENTIFICATION</scope>
</reference>
<dbReference type="SUPFAM" id="SSF90250">
    <property type="entry name" value="Troponin coil-coiled subunits"/>
    <property type="match status" value="1"/>
</dbReference>
<dbReference type="AlphaFoldDB" id="A0A9J8AHI8"/>
<dbReference type="GO" id="GO:0031013">
    <property type="term" value="F:troponin I binding"/>
    <property type="evidence" value="ECO:0007669"/>
    <property type="project" value="TreeGrafter"/>
</dbReference>
<reference evidence="7" key="1">
    <citation type="submission" date="2025-08" db="UniProtKB">
        <authorList>
            <consortium name="Ensembl"/>
        </authorList>
    </citation>
    <scope>IDENTIFICATION</scope>
</reference>
<dbReference type="GO" id="GO:0030172">
    <property type="term" value="F:troponin C binding"/>
    <property type="evidence" value="ECO:0007669"/>
    <property type="project" value="TreeGrafter"/>
</dbReference>
<evidence type="ECO:0000256" key="5">
    <source>
        <dbReference type="ARBA" id="ARBA00023179"/>
    </source>
</evidence>
<dbReference type="GO" id="GO:0045214">
    <property type="term" value="P:sarcomere organization"/>
    <property type="evidence" value="ECO:0007669"/>
    <property type="project" value="TreeGrafter"/>
</dbReference>
<evidence type="ECO:0000256" key="3">
    <source>
        <dbReference type="ARBA" id="ARBA00022553"/>
    </source>
</evidence>
<proteinExistence type="inferred from homology"/>
<feature type="region of interest" description="Disordered" evidence="6">
    <location>
        <begin position="83"/>
        <end position="165"/>
    </location>
</feature>
<keyword evidence="3" id="KW-0597">Phosphoprotein</keyword>
<feature type="region of interest" description="Disordered" evidence="6">
    <location>
        <begin position="192"/>
        <end position="300"/>
    </location>
</feature>
<dbReference type="InterPro" id="IPR001978">
    <property type="entry name" value="Troponin"/>
</dbReference>
<comment type="function">
    <text evidence="1">Troponin T is the tropomyosin-binding subunit of troponin, the thin filament regulatory complex which confers calcium-sensitivity to striated muscle actomyosin ATPase activity.</text>
</comment>
<sequence length="361" mass="43147">MDISHRHSLHHNNDSSLLGSVCTTVFHLSLRVKITTVSEMDEPQHMRSYKNQEESQSLPLGQTAFLHTSVLVQYIRVKMSDNEEVEYEEQEEVQEEELEEEHEEVQEEVQEEEEAHEEEAGEQEETAQEHDGEEDTEDGGEAKPKFLKPFMLPNLVPPKIPDGERVDFDDIHRKRMEKDLNELQTLIEAHFESRKKEEEELISLKDRIEKRRSERAEQQRIRSERERERQRRLEEERARKEEEEAKKRAEDDAKKKKTLTSLHFGGYMQKIERRSGKKQTEREKKKKILSDRRKPLDIDNASDSALRDKAKELWSWMRQLEAEKFELQYQFTKQKYEINVLRNRVSDHQKTSKRTKRGLRK</sequence>
<dbReference type="GO" id="GO:0005861">
    <property type="term" value="C:troponin complex"/>
    <property type="evidence" value="ECO:0007669"/>
    <property type="project" value="InterPro"/>
</dbReference>
<evidence type="ECO:0000256" key="4">
    <source>
        <dbReference type="ARBA" id="ARBA00022990"/>
    </source>
</evidence>
<accession>A0A9J8AHI8</accession>
<dbReference type="Gene3D" id="1.20.5.350">
    <property type="match status" value="1"/>
</dbReference>
<dbReference type="GO" id="GO:0006937">
    <property type="term" value="P:regulation of muscle contraction"/>
    <property type="evidence" value="ECO:0007669"/>
    <property type="project" value="InterPro"/>
</dbReference>
<dbReference type="GO" id="GO:0005523">
    <property type="term" value="F:tropomyosin binding"/>
    <property type="evidence" value="ECO:0007669"/>
    <property type="project" value="TreeGrafter"/>
</dbReference>
<dbReference type="Proteomes" id="UP001108240">
    <property type="component" value="Unplaced"/>
</dbReference>
<name>A0A9J8AHI8_CYPCA</name>